<name>A0A940WDF9_9ACTN</name>
<accession>A0A940WDF9</accession>
<protein>
    <submittedName>
        <fullName evidence="1">Uncharacterized protein</fullName>
    </submittedName>
</protein>
<proteinExistence type="predicted"/>
<sequence length="277" mass="29237">MYVSPPTVEPYGYGLFSVAQFPVETDRHWRCGVEWEPYACDPARTIADDCHLPPVEKVLDDGVPLVSASAFTVYGSYLCRTVGRTEQQILDRVRQAVRLGEQRAVEHAFWTGELGNTPRLADPGAVILNPGGVIPADAGDALSPVAGLAALESYLRESYGGTGVIHAPAGAVPVLAQAQQFCGTCTAPLRTWLGTPVAAGGGYVVNTGPDGNPAPAGTAWLYGTGPVAIRRGEVFINPDSIGQALNRTTNEVAILAEREYVVGFDCLLAAVLISINC</sequence>
<keyword evidence="2" id="KW-1185">Reference proteome</keyword>
<organism evidence="1 2">
    <name type="scientific">Microbispora oryzae</name>
    <dbReference type="NCBI Taxonomy" id="2806554"/>
    <lineage>
        <taxon>Bacteria</taxon>
        <taxon>Bacillati</taxon>
        <taxon>Actinomycetota</taxon>
        <taxon>Actinomycetes</taxon>
        <taxon>Streptosporangiales</taxon>
        <taxon>Streptosporangiaceae</taxon>
        <taxon>Microbispora</taxon>
    </lineage>
</organism>
<reference evidence="1" key="1">
    <citation type="submission" date="2021-02" db="EMBL/GenBank/DDBJ databases">
        <title>Draft genome sequence of Microbispora sp. RL4-1S isolated from rice leaves in Thailand.</title>
        <authorList>
            <person name="Muangham S."/>
            <person name="Duangmal K."/>
        </authorList>
    </citation>
    <scope>NUCLEOTIDE SEQUENCE</scope>
    <source>
        <strain evidence="1">RL4-1S</strain>
    </source>
</reference>
<comment type="caution">
    <text evidence="1">The sequence shown here is derived from an EMBL/GenBank/DDBJ whole genome shotgun (WGS) entry which is preliminary data.</text>
</comment>
<dbReference type="AlphaFoldDB" id="A0A940WDF9"/>
<dbReference type="EMBL" id="JAFCNB010000003">
    <property type="protein sequence ID" value="MBP2703519.1"/>
    <property type="molecule type" value="Genomic_DNA"/>
</dbReference>
<evidence type="ECO:0000313" key="1">
    <source>
        <dbReference type="EMBL" id="MBP2703519.1"/>
    </source>
</evidence>
<dbReference type="Proteomes" id="UP000674234">
    <property type="component" value="Unassembled WGS sequence"/>
</dbReference>
<gene>
    <name evidence="1" type="ORF">JOL79_06865</name>
</gene>
<dbReference type="RefSeq" id="WP_210154831.1">
    <property type="nucleotide sequence ID" value="NZ_JAFCNB010000003.1"/>
</dbReference>
<evidence type="ECO:0000313" key="2">
    <source>
        <dbReference type="Proteomes" id="UP000674234"/>
    </source>
</evidence>